<dbReference type="EMBL" id="BMFY01000023">
    <property type="protein sequence ID" value="GGA28237.1"/>
    <property type="molecule type" value="Genomic_DNA"/>
</dbReference>
<dbReference type="InterPro" id="IPR001387">
    <property type="entry name" value="Cro/C1-type_HTH"/>
</dbReference>
<dbReference type="Gene3D" id="1.10.260.40">
    <property type="entry name" value="lambda repressor-like DNA-binding domains"/>
    <property type="match status" value="1"/>
</dbReference>
<gene>
    <name evidence="3" type="ORF">GCM10011333_33750</name>
</gene>
<dbReference type="PROSITE" id="PS50943">
    <property type="entry name" value="HTH_CROC1"/>
    <property type="match status" value="1"/>
</dbReference>
<sequence length="199" mass="21891">MSSDAAAADDEKSRYDRVLGKKIREIRKGKKLSLKDVASSAGVSESFLSQVERGLVSPSVASLRRICDALDETMSALFFNASEQASQRLVRVADRRMNFRPDGSAHYLLTPQMSRKLQVNQSVIAPGHSSGKEPYTHAGDEECVLVLQGSLTLDWAEESYQLEAGDSLLIDPKVGHRFHNRSSEPAVVLWIISPAYGDI</sequence>
<evidence type="ECO:0000259" key="2">
    <source>
        <dbReference type="PROSITE" id="PS50943"/>
    </source>
</evidence>
<name>A0A8J2XMN4_9MICO</name>
<proteinExistence type="predicted"/>
<dbReference type="InterPro" id="IPR011051">
    <property type="entry name" value="RmlC_Cupin_sf"/>
</dbReference>
<dbReference type="InterPro" id="IPR014710">
    <property type="entry name" value="RmlC-like_jellyroll"/>
</dbReference>
<dbReference type="CDD" id="cd00093">
    <property type="entry name" value="HTH_XRE"/>
    <property type="match status" value="1"/>
</dbReference>
<accession>A0A8J2XMN4</accession>
<reference evidence="3" key="1">
    <citation type="journal article" date="2014" name="Int. J. Syst. Evol. Microbiol.">
        <title>Complete genome sequence of Corynebacterium casei LMG S-19264T (=DSM 44701T), isolated from a smear-ripened cheese.</title>
        <authorList>
            <consortium name="US DOE Joint Genome Institute (JGI-PGF)"/>
            <person name="Walter F."/>
            <person name="Albersmeier A."/>
            <person name="Kalinowski J."/>
            <person name="Ruckert C."/>
        </authorList>
    </citation>
    <scope>NUCLEOTIDE SEQUENCE</scope>
    <source>
        <strain evidence="3">CGMCC 1.12785</strain>
    </source>
</reference>
<dbReference type="PANTHER" id="PTHR46797">
    <property type="entry name" value="HTH-TYPE TRANSCRIPTIONAL REGULATOR"/>
    <property type="match status" value="1"/>
</dbReference>
<dbReference type="GO" id="GO:0003700">
    <property type="term" value="F:DNA-binding transcription factor activity"/>
    <property type="evidence" value="ECO:0007669"/>
    <property type="project" value="TreeGrafter"/>
</dbReference>
<dbReference type="SUPFAM" id="SSF47413">
    <property type="entry name" value="lambda repressor-like DNA-binding domains"/>
    <property type="match status" value="1"/>
</dbReference>
<dbReference type="Proteomes" id="UP000616114">
    <property type="component" value="Unassembled WGS sequence"/>
</dbReference>
<dbReference type="AlphaFoldDB" id="A0A8J2XMN4"/>
<evidence type="ECO:0000313" key="3">
    <source>
        <dbReference type="EMBL" id="GGA28237.1"/>
    </source>
</evidence>
<organism evidence="3 4">
    <name type="scientific">Sediminivirga luteola</name>
    <dbReference type="NCBI Taxonomy" id="1774748"/>
    <lineage>
        <taxon>Bacteria</taxon>
        <taxon>Bacillati</taxon>
        <taxon>Actinomycetota</taxon>
        <taxon>Actinomycetes</taxon>
        <taxon>Micrococcales</taxon>
        <taxon>Brevibacteriaceae</taxon>
        <taxon>Sediminivirga</taxon>
    </lineage>
</organism>
<dbReference type="InterPro" id="IPR013096">
    <property type="entry name" value="Cupin_2"/>
</dbReference>
<dbReference type="InterPro" id="IPR050807">
    <property type="entry name" value="TransReg_Diox_bact_type"/>
</dbReference>
<dbReference type="Pfam" id="PF01381">
    <property type="entry name" value="HTH_3"/>
    <property type="match status" value="1"/>
</dbReference>
<dbReference type="Gene3D" id="2.60.120.10">
    <property type="entry name" value="Jelly Rolls"/>
    <property type="match status" value="1"/>
</dbReference>
<dbReference type="PANTHER" id="PTHR46797:SF1">
    <property type="entry name" value="METHYLPHOSPHONATE SYNTHASE"/>
    <property type="match status" value="1"/>
</dbReference>
<dbReference type="GO" id="GO:0003677">
    <property type="term" value="F:DNA binding"/>
    <property type="evidence" value="ECO:0007669"/>
    <property type="project" value="UniProtKB-KW"/>
</dbReference>
<dbReference type="Pfam" id="PF07883">
    <property type="entry name" value="Cupin_2"/>
    <property type="match status" value="1"/>
</dbReference>
<keyword evidence="1" id="KW-0238">DNA-binding</keyword>
<reference evidence="3" key="2">
    <citation type="submission" date="2020-09" db="EMBL/GenBank/DDBJ databases">
        <authorList>
            <person name="Sun Q."/>
            <person name="Zhou Y."/>
        </authorList>
    </citation>
    <scope>NUCLEOTIDE SEQUENCE</scope>
    <source>
        <strain evidence="3">CGMCC 1.12785</strain>
    </source>
</reference>
<evidence type="ECO:0000256" key="1">
    <source>
        <dbReference type="ARBA" id="ARBA00023125"/>
    </source>
</evidence>
<dbReference type="RefSeq" id="WP_188552041.1">
    <property type="nucleotide sequence ID" value="NZ_BMFY01000023.1"/>
</dbReference>
<dbReference type="SUPFAM" id="SSF51182">
    <property type="entry name" value="RmlC-like cupins"/>
    <property type="match status" value="1"/>
</dbReference>
<feature type="domain" description="HTH cro/C1-type" evidence="2">
    <location>
        <begin position="23"/>
        <end position="77"/>
    </location>
</feature>
<keyword evidence="4" id="KW-1185">Reference proteome</keyword>
<dbReference type="GO" id="GO:0005829">
    <property type="term" value="C:cytosol"/>
    <property type="evidence" value="ECO:0007669"/>
    <property type="project" value="TreeGrafter"/>
</dbReference>
<protein>
    <submittedName>
        <fullName evidence="3">MerR family transcriptional regulator</fullName>
    </submittedName>
</protein>
<dbReference type="InterPro" id="IPR010982">
    <property type="entry name" value="Lambda_DNA-bd_dom_sf"/>
</dbReference>
<comment type="caution">
    <text evidence="3">The sequence shown here is derived from an EMBL/GenBank/DDBJ whole genome shotgun (WGS) entry which is preliminary data.</text>
</comment>
<evidence type="ECO:0000313" key="4">
    <source>
        <dbReference type="Proteomes" id="UP000616114"/>
    </source>
</evidence>
<dbReference type="CDD" id="cd02209">
    <property type="entry name" value="cupin_XRE_C"/>
    <property type="match status" value="1"/>
</dbReference>
<dbReference type="SMART" id="SM00530">
    <property type="entry name" value="HTH_XRE"/>
    <property type="match status" value="1"/>
</dbReference>